<proteinExistence type="predicted"/>
<comment type="caution">
    <text evidence="5">The sequence shown here is derived from an EMBL/GenBank/DDBJ whole genome shotgun (WGS) entry which is preliminary data.</text>
</comment>
<dbReference type="Proteomes" id="UP000182089">
    <property type="component" value="Unassembled WGS sequence"/>
</dbReference>
<accession>A0ABY1ACJ2</accession>
<dbReference type="EMBL" id="FOCC01000009">
    <property type="protein sequence ID" value="SEM80784.1"/>
    <property type="molecule type" value="Genomic_DNA"/>
</dbReference>
<keyword evidence="1" id="KW-0963">Cytoplasm</keyword>
<feature type="domain" description="HTH LytTR-type" evidence="4">
    <location>
        <begin position="134"/>
        <end position="238"/>
    </location>
</feature>
<dbReference type="Gene3D" id="3.40.50.2300">
    <property type="match status" value="1"/>
</dbReference>
<keyword evidence="5" id="KW-0238">DNA-binding</keyword>
<evidence type="ECO:0000313" key="5">
    <source>
        <dbReference type="EMBL" id="SEM80784.1"/>
    </source>
</evidence>
<gene>
    <name evidence="5" type="ORF">SAMN05216431_10951</name>
</gene>
<dbReference type="Gene3D" id="2.40.50.1020">
    <property type="entry name" value="LytTr DNA-binding domain"/>
    <property type="match status" value="1"/>
</dbReference>
<evidence type="ECO:0000256" key="1">
    <source>
        <dbReference type="ARBA" id="ARBA00022490"/>
    </source>
</evidence>
<dbReference type="SMART" id="SM00850">
    <property type="entry name" value="LytTR"/>
    <property type="match status" value="1"/>
</dbReference>
<evidence type="ECO:0000256" key="2">
    <source>
        <dbReference type="ARBA" id="ARBA00023012"/>
    </source>
</evidence>
<dbReference type="InterPro" id="IPR046947">
    <property type="entry name" value="LytR-like"/>
</dbReference>
<sequence>MLEVLILETNQSFQTKLKTFIHNLTLFEELQLNVISGLDKVHPQEQGLEMLILLALNTADDLNQAKSIHQKMPKANLILYSANKQLLYQGIHQHLCPLDCIQKSIDTSAFFSAIRQNILFVSQNPLFQMPKDSFYYCKVENKIVPIALSEIYYFKLINSNTLQLVFKQGNLRCNGTLKEIENLNLTQFFRCHRSYILNLPSISFIDLVERKCFFDFSKKDYCPISTRKIGYLKQYFSKKA</sequence>
<dbReference type="PANTHER" id="PTHR37299:SF3">
    <property type="entry name" value="STAGE 0 SPORULATION PROTEIN A HOMOLOG"/>
    <property type="match status" value="1"/>
</dbReference>
<organism evidence="5 6">
    <name type="scientific">Ligilactobacillus ruminis</name>
    <dbReference type="NCBI Taxonomy" id="1623"/>
    <lineage>
        <taxon>Bacteria</taxon>
        <taxon>Bacillati</taxon>
        <taxon>Bacillota</taxon>
        <taxon>Bacilli</taxon>
        <taxon>Lactobacillales</taxon>
        <taxon>Lactobacillaceae</taxon>
        <taxon>Ligilactobacillus</taxon>
    </lineage>
</organism>
<evidence type="ECO:0000313" key="6">
    <source>
        <dbReference type="Proteomes" id="UP000182089"/>
    </source>
</evidence>
<dbReference type="GO" id="GO:0003677">
    <property type="term" value="F:DNA binding"/>
    <property type="evidence" value="ECO:0007669"/>
    <property type="project" value="UniProtKB-KW"/>
</dbReference>
<reference evidence="5 6" key="1">
    <citation type="submission" date="2016-10" db="EMBL/GenBank/DDBJ databases">
        <authorList>
            <person name="Varghese N."/>
            <person name="Submissions S."/>
        </authorList>
    </citation>
    <scope>NUCLEOTIDE SEQUENCE [LARGE SCALE GENOMIC DNA]</scope>
    <source>
        <strain evidence="5 6">WC1T17</strain>
    </source>
</reference>
<dbReference type="InterPro" id="IPR007492">
    <property type="entry name" value="LytTR_DNA-bd_dom"/>
</dbReference>
<keyword evidence="2" id="KW-0902">Two-component regulatory system</keyword>
<evidence type="ECO:0000256" key="3">
    <source>
        <dbReference type="ARBA" id="ARBA00023159"/>
    </source>
</evidence>
<dbReference type="PANTHER" id="PTHR37299">
    <property type="entry name" value="TRANSCRIPTIONAL REGULATOR-RELATED"/>
    <property type="match status" value="1"/>
</dbReference>
<evidence type="ECO:0000259" key="4">
    <source>
        <dbReference type="PROSITE" id="PS50930"/>
    </source>
</evidence>
<name>A0ABY1ACJ2_9LACO</name>
<dbReference type="Pfam" id="PF04397">
    <property type="entry name" value="LytTR"/>
    <property type="match status" value="1"/>
</dbReference>
<keyword evidence="3" id="KW-0010">Activator</keyword>
<dbReference type="PROSITE" id="PS50930">
    <property type="entry name" value="HTH_LYTTR"/>
    <property type="match status" value="1"/>
</dbReference>
<protein>
    <submittedName>
        <fullName evidence="5">DNA-binding response regulator, LytR/AlgR family</fullName>
    </submittedName>
</protein>